<reference evidence="1 2" key="1">
    <citation type="journal article" date="2021" name="Nat. Commun.">
        <title>Genetic determinants of endophytism in the Arabidopsis root mycobiome.</title>
        <authorList>
            <person name="Mesny F."/>
            <person name="Miyauchi S."/>
            <person name="Thiergart T."/>
            <person name="Pickel B."/>
            <person name="Atanasova L."/>
            <person name="Karlsson M."/>
            <person name="Huettel B."/>
            <person name="Barry K.W."/>
            <person name="Haridas S."/>
            <person name="Chen C."/>
            <person name="Bauer D."/>
            <person name="Andreopoulos W."/>
            <person name="Pangilinan J."/>
            <person name="LaButti K."/>
            <person name="Riley R."/>
            <person name="Lipzen A."/>
            <person name="Clum A."/>
            <person name="Drula E."/>
            <person name="Henrissat B."/>
            <person name="Kohler A."/>
            <person name="Grigoriev I.V."/>
            <person name="Martin F.M."/>
            <person name="Hacquard S."/>
        </authorList>
    </citation>
    <scope>NUCLEOTIDE SEQUENCE [LARGE SCALE GENOMIC DNA]</scope>
    <source>
        <strain evidence="1 2">MPI-SDFR-AT-0079</strain>
    </source>
</reference>
<accession>A0ACB7P4A5</accession>
<name>A0ACB7P4A5_9PEZI</name>
<evidence type="ECO:0000313" key="2">
    <source>
        <dbReference type="Proteomes" id="UP000724584"/>
    </source>
</evidence>
<keyword evidence="2" id="KW-1185">Reference proteome</keyword>
<sequence>MFGSRRHRPPNPPLTAATANPNAATAAAAVFKRHESNPSLPAAAAAAALRARPTTPTRVADVQTKRTVRRSASVASTGTASEQARDQSGLRRRGSNGSMTERTFRTPSPNRPGTSASGQQRNQFASEDMPPVPALPQNLDATSRQTGRGAQQDVQHRKANSLSLVGSPVRLASQKLASGETPTWFGAAKLGDLGSVRRTDPAMASPPSSPLQSVAGQEDPPDGARPGSQASSINFSYPTRARCSSAASALPPIDSSSAPQTSTKTSQTRPSTADHHPTTRAKQYTRGHVAVPPTRRQSTSSSSDQALVYDPNSRRMVRQADLRSIEQVQQAVLDASQPLAGPKRKKRTPQRAGSHLAAGTMSRPRSEAPSIGPLAKAQPPNPVQNQPHPIQPIVLMSPAPPHETRLDVEESATKAIMASPGKEAKELGQHSAQATVDPPRTNHLTDRTPTSTASDAAQFVVRRQPSVIREGPEPEDAQGEKKIQAAVSDDAVDSAVARRKLQPGVPPDTRTPATPPQNITLPSNPSSEDPTPATVDQRPEMGPVDISEYWKLNPSAAEHGRAAHISRERTHSSSPARQAHFGPVLDSLTVKHSPPPRSISPRKSAMKRISPSCSASPSGDTSEASGSVTQEAPVARKKSVRVSFEDNGDGAVEESASTKRNGSPSADSPLHSNRHSWLPNLGRNRELSSFDEDAVMKPRPALPSFGSVRDRKPRENSPSELERPLVRPRGETKQASPSSLLPSPPLGSSNDHAVGTVLLNEHGSLKEMAMGLEDASGLKEPLPPIVTTVEGSGYFSDGSDSSSMLSSEFEPTQPSSPTPVMEPRPEPVVVPQTVLPKEPVNSSVTNPRIETVPPEVAVEHDTPSEPHIPQISVSQPTPIVAEDKASEQYFTDVPGAFPDDESDQSTASEAKGFETTIAKPIEVTEATPDNDLRHQPAAQPAQPTTAESSSNSDSDIYSDAYEDLSEFEGDGFQSLNAVVESPVQQSPRPAVQSVPPSQEISGHTTSEETPRLQTEISSATTAVEPQPVELTRDDWEQAKAYWRSLTAEKRAQLEKETKEEAGIEGDKDEAQPQVKPKKKKTVERRNSERKALVAHLAQQTATPQEQDRVVHPDRSYMIKPGEKWTGEEELTISPMRKTMRSEPQQQVPVAPIAGSRLRKSMRANGPRLGNGHVPQAAETRLASKRPGPTPVAVTPTKAGLQRSAMQVEERAGPAPRRRGSAGSESSFKRARPTKTQGLSFRHSMRSASPPRTRGENHSSKRFSLRTLSPAGSVSPSRAQMRTTLRDSSAGKKAPTGIRMPSFSLSYGGGKKSGSKASSNKARGSRFSTRLADSSDEEGDKGVESGFQSRFEDSSDDEPVMPIPVSLPKSASAPSASTGMPAHYLTKASSVASTALPEELEESEASQDHPNHNGPTPQTQPLPSPINSTLRRTRSGKGQLPPSQTAPSLSHPQPATAADNITTGTEGRPSRRHSFLSVLRHRKKNSSGGAGAGAVGKIGRAEVSESAARRDTRLERSVGQLERIRSRGGGEGEENEEDDEEVLPSPQSPQSPQSPGRSPRLQKRGSNSSHHRASSSPSFPVTTTTTPPTATAPDINNMLMSVAEEDGDGNGHSEFNPAAALTRRTTASGNLGTRTLGRRSSSGDGGGGFLHRRMSAVSGMPSTGGGGGIGGDVGSVDGGSVAEGSLAGASSTTRRKRFGALRKMFGLNE</sequence>
<proteinExistence type="predicted"/>
<comment type="caution">
    <text evidence="1">The sequence shown here is derived from an EMBL/GenBank/DDBJ whole genome shotgun (WGS) entry which is preliminary data.</text>
</comment>
<dbReference type="EMBL" id="JAGIZQ010000005">
    <property type="protein sequence ID" value="KAH6628506.1"/>
    <property type="molecule type" value="Genomic_DNA"/>
</dbReference>
<evidence type="ECO:0000313" key="1">
    <source>
        <dbReference type="EMBL" id="KAH6628506.1"/>
    </source>
</evidence>
<organism evidence="1 2">
    <name type="scientific">Chaetomium tenue</name>
    <dbReference type="NCBI Taxonomy" id="1854479"/>
    <lineage>
        <taxon>Eukaryota</taxon>
        <taxon>Fungi</taxon>
        <taxon>Dikarya</taxon>
        <taxon>Ascomycota</taxon>
        <taxon>Pezizomycotina</taxon>
        <taxon>Sordariomycetes</taxon>
        <taxon>Sordariomycetidae</taxon>
        <taxon>Sordariales</taxon>
        <taxon>Chaetomiaceae</taxon>
        <taxon>Chaetomium</taxon>
    </lineage>
</organism>
<dbReference type="Proteomes" id="UP000724584">
    <property type="component" value="Unassembled WGS sequence"/>
</dbReference>
<gene>
    <name evidence="1" type="ORF">F5144DRAFT_579244</name>
</gene>
<protein>
    <submittedName>
        <fullName evidence="1">Uncharacterized protein</fullName>
    </submittedName>
</protein>